<dbReference type="Proteomes" id="UP000783686">
    <property type="component" value="Unassembled WGS sequence"/>
</dbReference>
<accession>A0A811LT38</accession>
<keyword evidence="3" id="KW-1185">Reference proteome</keyword>
<dbReference type="OrthoDB" id="10384034at2759"/>
<evidence type="ECO:0000313" key="2">
    <source>
        <dbReference type="EMBL" id="CAD5230529.1"/>
    </source>
</evidence>
<name>A0A811LT38_9BILA</name>
<protein>
    <submittedName>
        <fullName evidence="2">Uncharacterized protein</fullName>
    </submittedName>
</protein>
<dbReference type="EMBL" id="CAJFCW020000006">
    <property type="protein sequence ID" value="CAG9127800.1"/>
    <property type="molecule type" value="Genomic_DNA"/>
</dbReference>
<proteinExistence type="predicted"/>
<reference evidence="2" key="1">
    <citation type="submission" date="2020-09" db="EMBL/GenBank/DDBJ databases">
        <authorList>
            <person name="Kikuchi T."/>
        </authorList>
    </citation>
    <scope>NUCLEOTIDE SEQUENCE</scope>
    <source>
        <strain evidence="2">SH1</strain>
    </source>
</reference>
<gene>
    <name evidence="2" type="ORF">BOKJ2_LOCUS14181</name>
</gene>
<evidence type="ECO:0000256" key="1">
    <source>
        <dbReference type="SAM" id="SignalP"/>
    </source>
</evidence>
<dbReference type="EMBL" id="CAJFDH010000006">
    <property type="protein sequence ID" value="CAD5230529.1"/>
    <property type="molecule type" value="Genomic_DNA"/>
</dbReference>
<comment type="caution">
    <text evidence="2">The sequence shown here is derived from an EMBL/GenBank/DDBJ whole genome shotgun (WGS) entry which is preliminary data.</text>
</comment>
<dbReference type="AlphaFoldDB" id="A0A811LT38"/>
<feature type="signal peptide" evidence="1">
    <location>
        <begin position="1"/>
        <end position="23"/>
    </location>
</feature>
<dbReference type="Proteomes" id="UP000614601">
    <property type="component" value="Unassembled WGS sequence"/>
</dbReference>
<feature type="chain" id="PRO_5035595889" evidence="1">
    <location>
        <begin position="24"/>
        <end position="200"/>
    </location>
</feature>
<keyword evidence="1" id="KW-0732">Signal</keyword>
<organism evidence="2 3">
    <name type="scientific">Bursaphelenchus okinawaensis</name>
    <dbReference type="NCBI Taxonomy" id="465554"/>
    <lineage>
        <taxon>Eukaryota</taxon>
        <taxon>Metazoa</taxon>
        <taxon>Ecdysozoa</taxon>
        <taxon>Nematoda</taxon>
        <taxon>Chromadorea</taxon>
        <taxon>Rhabditida</taxon>
        <taxon>Tylenchina</taxon>
        <taxon>Tylenchomorpha</taxon>
        <taxon>Aphelenchoidea</taxon>
        <taxon>Aphelenchoididae</taxon>
        <taxon>Bursaphelenchus</taxon>
    </lineage>
</organism>
<sequence>MTLWLSLAKLLLFFSLFAGQTDGLKCFQCGYGLQADLEKFAYLFGVQNISPSLQQASTGEEDQWCGSKETLSHNESLIECPGACAFFTVSDGMTFIAGCANTIGGEMTYIDAKVLERRRNEYQFVVCTANGCNASPEAAEQSKKNPKQNLLKYDKGIKESPLNKTPKLRQEDVPQDESAVGLHQPSVLFTTIIVVLCKFM</sequence>
<evidence type="ECO:0000313" key="3">
    <source>
        <dbReference type="Proteomes" id="UP000614601"/>
    </source>
</evidence>